<protein>
    <submittedName>
        <fullName evidence="2">Uncharacterized protein</fullName>
    </submittedName>
</protein>
<keyword evidence="1" id="KW-1133">Transmembrane helix</keyword>
<name>A0A699Z6D8_HAELA</name>
<gene>
    <name evidence="2" type="ORF">HaLaN_14354</name>
</gene>
<feature type="non-terminal residue" evidence="2">
    <location>
        <position position="98"/>
    </location>
</feature>
<feature type="transmembrane region" description="Helical" evidence="1">
    <location>
        <begin position="6"/>
        <end position="30"/>
    </location>
</feature>
<dbReference type="Proteomes" id="UP000485058">
    <property type="component" value="Unassembled WGS sequence"/>
</dbReference>
<keyword evidence="1" id="KW-0472">Membrane</keyword>
<dbReference type="AlphaFoldDB" id="A0A699Z6D8"/>
<evidence type="ECO:0000313" key="3">
    <source>
        <dbReference type="Proteomes" id="UP000485058"/>
    </source>
</evidence>
<feature type="transmembrane region" description="Helical" evidence="1">
    <location>
        <begin position="42"/>
        <end position="63"/>
    </location>
</feature>
<comment type="caution">
    <text evidence="2">The sequence shown here is derived from an EMBL/GenBank/DDBJ whole genome shotgun (WGS) entry which is preliminary data.</text>
</comment>
<reference evidence="2 3" key="1">
    <citation type="submission" date="2020-02" db="EMBL/GenBank/DDBJ databases">
        <title>Draft genome sequence of Haematococcus lacustris strain NIES-144.</title>
        <authorList>
            <person name="Morimoto D."/>
            <person name="Nakagawa S."/>
            <person name="Yoshida T."/>
            <person name="Sawayama S."/>
        </authorList>
    </citation>
    <scope>NUCLEOTIDE SEQUENCE [LARGE SCALE GENOMIC DNA]</scope>
    <source>
        <strain evidence="2 3">NIES-144</strain>
    </source>
</reference>
<proteinExistence type="predicted"/>
<evidence type="ECO:0000313" key="2">
    <source>
        <dbReference type="EMBL" id="GFH17671.1"/>
    </source>
</evidence>
<keyword evidence="3" id="KW-1185">Reference proteome</keyword>
<keyword evidence="1" id="KW-0812">Transmembrane</keyword>
<organism evidence="2 3">
    <name type="scientific">Haematococcus lacustris</name>
    <name type="common">Green alga</name>
    <name type="synonym">Haematococcus pluvialis</name>
    <dbReference type="NCBI Taxonomy" id="44745"/>
    <lineage>
        <taxon>Eukaryota</taxon>
        <taxon>Viridiplantae</taxon>
        <taxon>Chlorophyta</taxon>
        <taxon>core chlorophytes</taxon>
        <taxon>Chlorophyceae</taxon>
        <taxon>CS clade</taxon>
        <taxon>Chlamydomonadales</taxon>
        <taxon>Haematococcaceae</taxon>
        <taxon>Haematococcus</taxon>
    </lineage>
</organism>
<accession>A0A699Z6D8</accession>
<dbReference type="EMBL" id="BLLF01001184">
    <property type="protein sequence ID" value="GFH17671.1"/>
    <property type="molecule type" value="Genomic_DNA"/>
</dbReference>
<evidence type="ECO:0000256" key="1">
    <source>
        <dbReference type="SAM" id="Phobius"/>
    </source>
</evidence>
<feature type="non-terminal residue" evidence="2">
    <location>
        <position position="1"/>
    </location>
</feature>
<sequence>LVNSTAVVTTAVLTAVLTVNTLLYLVPVALDVWRDNSAPTTILFKVLTPCLSTSAALLAVRLWPSFSITPHLQASQGFDALPGGARMVKHDAAGPLAV</sequence>